<accession>A0ABY2Q627</accession>
<protein>
    <submittedName>
        <fullName evidence="11">ABC transporter permease</fullName>
    </submittedName>
</protein>
<evidence type="ECO:0000313" key="12">
    <source>
        <dbReference type="Proteomes" id="UP000306441"/>
    </source>
</evidence>
<dbReference type="EMBL" id="SSNY01000008">
    <property type="protein sequence ID" value="THF56443.1"/>
    <property type="molecule type" value="Genomic_DNA"/>
</dbReference>
<comment type="subcellular location">
    <subcellularLocation>
        <location evidence="1 9">Cell membrane</location>
        <topology evidence="1 9">Multi-pass membrane protein</topology>
    </subcellularLocation>
</comment>
<keyword evidence="8 9" id="KW-0472">Membrane</keyword>
<dbReference type="PROSITE" id="PS50928">
    <property type="entry name" value="ABC_TM1"/>
    <property type="match status" value="1"/>
</dbReference>
<feature type="domain" description="ABC transmembrane type-1" evidence="10">
    <location>
        <begin position="102"/>
        <end position="291"/>
    </location>
</feature>
<evidence type="ECO:0000256" key="3">
    <source>
        <dbReference type="ARBA" id="ARBA00022475"/>
    </source>
</evidence>
<dbReference type="CDD" id="cd06261">
    <property type="entry name" value="TM_PBP2"/>
    <property type="match status" value="1"/>
</dbReference>
<keyword evidence="3" id="KW-1003">Cell membrane</keyword>
<keyword evidence="5" id="KW-0571">Peptide transport</keyword>
<keyword evidence="12" id="KW-1185">Reference proteome</keyword>
<evidence type="ECO:0000256" key="4">
    <source>
        <dbReference type="ARBA" id="ARBA00022692"/>
    </source>
</evidence>
<evidence type="ECO:0000256" key="6">
    <source>
        <dbReference type="ARBA" id="ARBA00022927"/>
    </source>
</evidence>
<dbReference type="Pfam" id="PF00528">
    <property type="entry name" value="BPD_transp_1"/>
    <property type="match status" value="1"/>
</dbReference>
<gene>
    <name evidence="11" type="ORF">E6C48_15015</name>
</gene>
<comment type="similarity">
    <text evidence="9">Belongs to the binding-protein-dependent transport system permease family.</text>
</comment>
<dbReference type="Proteomes" id="UP000306441">
    <property type="component" value="Unassembled WGS sequence"/>
</dbReference>
<comment type="caution">
    <text evidence="11">The sequence shown here is derived from an EMBL/GenBank/DDBJ whole genome shotgun (WGS) entry which is preliminary data.</text>
</comment>
<keyword evidence="4 9" id="KW-0812">Transmembrane</keyword>
<dbReference type="Gene3D" id="1.10.3720.10">
    <property type="entry name" value="MetI-like"/>
    <property type="match status" value="1"/>
</dbReference>
<evidence type="ECO:0000313" key="11">
    <source>
        <dbReference type="EMBL" id="THF56443.1"/>
    </source>
</evidence>
<feature type="transmembrane region" description="Helical" evidence="9">
    <location>
        <begin position="219"/>
        <end position="248"/>
    </location>
</feature>
<dbReference type="InterPro" id="IPR050366">
    <property type="entry name" value="BP-dependent_transpt_permease"/>
</dbReference>
<dbReference type="PANTHER" id="PTHR43386">
    <property type="entry name" value="OLIGOPEPTIDE TRANSPORT SYSTEM PERMEASE PROTEIN APPC"/>
    <property type="match status" value="1"/>
</dbReference>
<organism evidence="11 12">
    <name type="scientific">Ollibium composti</name>
    <dbReference type="NCBI Taxonomy" id="2675109"/>
    <lineage>
        <taxon>Bacteria</taxon>
        <taxon>Pseudomonadati</taxon>
        <taxon>Pseudomonadota</taxon>
        <taxon>Alphaproteobacteria</taxon>
        <taxon>Hyphomicrobiales</taxon>
        <taxon>Phyllobacteriaceae</taxon>
        <taxon>Ollibium</taxon>
    </lineage>
</organism>
<feature type="transmembrane region" description="Helical" evidence="9">
    <location>
        <begin position="268"/>
        <end position="290"/>
    </location>
</feature>
<evidence type="ECO:0000256" key="5">
    <source>
        <dbReference type="ARBA" id="ARBA00022856"/>
    </source>
</evidence>
<proteinExistence type="inferred from homology"/>
<feature type="transmembrane region" description="Helical" evidence="9">
    <location>
        <begin position="105"/>
        <end position="129"/>
    </location>
</feature>
<evidence type="ECO:0000259" key="10">
    <source>
        <dbReference type="PROSITE" id="PS50928"/>
    </source>
</evidence>
<evidence type="ECO:0000256" key="1">
    <source>
        <dbReference type="ARBA" id="ARBA00004651"/>
    </source>
</evidence>
<sequence length="306" mass="32830">MTSSTAQAEIAPPSAADNQRGVTRRILARAWSYTEMKLAAAVFLLLVALTLFGPLLIDASATKMSVADKFLPPLFMEGGRLPHFLGTDQLGRDLLLRSLVGLRNAFAIGVVSVIGMFILGCAIGIYAGYRGGWVDVILMRLTDVQMSIPVIILAITILGMSRPTAVSIIAVLILASWPVYARVSRGVTLAERQKEYVRAAKILGASDLRIMVRHIAPSILPPIAFVAVLDVARMMIFEAIFGFIGIGIQPPTPTFGTIISAGTQYLLNAWWITIVPGVLLALALGSLNLMGGVLERARNHILQGGE</sequence>
<keyword evidence="6" id="KW-0653">Protein transport</keyword>
<dbReference type="RefSeq" id="WP_136358588.1">
    <property type="nucleotide sequence ID" value="NZ_SSNY01000008.1"/>
</dbReference>
<feature type="transmembrane region" description="Helical" evidence="9">
    <location>
        <begin position="38"/>
        <end position="57"/>
    </location>
</feature>
<name>A0ABY2Q627_9HYPH</name>
<keyword evidence="2 9" id="KW-0813">Transport</keyword>
<dbReference type="SUPFAM" id="SSF161098">
    <property type="entry name" value="MetI-like"/>
    <property type="match status" value="1"/>
</dbReference>
<dbReference type="InterPro" id="IPR035906">
    <property type="entry name" value="MetI-like_sf"/>
</dbReference>
<evidence type="ECO:0000256" key="2">
    <source>
        <dbReference type="ARBA" id="ARBA00022448"/>
    </source>
</evidence>
<evidence type="ECO:0000256" key="7">
    <source>
        <dbReference type="ARBA" id="ARBA00022989"/>
    </source>
</evidence>
<reference evidence="11 12" key="1">
    <citation type="submission" date="2019-04" db="EMBL/GenBank/DDBJ databases">
        <title>Mesorhizobium composti sp. nov., isolated from compost.</title>
        <authorList>
            <person name="Lin S.-Y."/>
            <person name="Hameed A."/>
            <person name="Hsieh Y.-T."/>
            <person name="Young C.-C."/>
        </authorList>
    </citation>
    <scope>NUCLEOTIDE SEQUENCE [LARGE SCALE GENOMIC DNA]</scope>
    <source>
        <strain evidence="11 12">CC-YTH430</strain>
    </source>
</reference>
<dbReference type="PANTHER" id="PTHR43386:SF1">
    <property type="entry name" value="D,D-DIPEPTIDE TRANSPORT SYSTEM PERMEASE PROTEIN DDPC-RELATED"/>
    <property type="match status" value="1"/>
</dbReference>
<dbReference type="InterPro" id="IPR000515">
    <property type="entry name" value="MetI-like"/>
</dbReference>
<keyword evidence="7 9" id="KW-1133">Transmembrane helix</keyword>
<evidence type="ECO:0000256" key="8">
    <source>
        <dbReference type="ARBA" id="ARBA00023136"/>
    </source>
</evidence>
<evidence type="ECO:0000256" key="9">
    <source>
        <dbReference type="RuleBase" id="RU363032"/>
    </source>
</evidence>